<keyword evidence="4" id="KW-1185">Reference proteome</keyword>
<reference evidence="4" key="1">
    <citation type="journal article" date="2013" name="Nat. Genet.">
        <title>The draft genomes of soft-shell turtle and green sea turtle yield insights into the development and evolution of the turtle-specific body plan.</title>
        <authorList>
            <person name="Wang Z."/>
            <person name="Pascual-Anaya J."/>
            <person name="Zadissa A."/>
            <person name="Li W."/>
            <person name="Niimura Y."/>
            <person name="Huang Z."/>
            <person name="Li C."/>
            <person name="White S."/>
            <person name="Xiong Z."/>
            <person name="Fang D."/>
            <person name="Wang B."/>
            <person name="Ming Y."/>
            <person name="Chen Y."/>
            <person name="Zheng Y."/>
            <person name="Kuraku S."/>
            <person name="Pignatelli M."/>
            <person name="Herrero J."/>
            <person name="Beal K."/>
            <person name="Nozawa M."/>
            <person name="Li Q."/>
            <person name="Wang J."/>
            <person name="Zhang H."/>
            <person name="Yu L."/>
            <person name="Shigenobu S."/>
            <person name="Wang J."/>
            <person name="Liu J."/>
            <person name="Flicek P."/>
            <person name="Searle S."/>
            <person name="Wang J."/>
            <person name="Kuratani S."/>
            <person name="Yin Y."/>
            <person name="Aken B."/>
            <person name="Zhang G."/>
            <person name="Irie N."/>
        </authorList>
    </citation>
    <scope>NUCLEOTIDE SEQUENCE [LARGE SCALE GENOMIC DNA]</scope>
</reference>
<evidence type="ECO:0000313" key="3">
    <source>
        <dbReference type="EMBL" id="EMP37670.1"/>
    </source>
</evidence>
<dbReference type="EMBL" id="KB521361">
    <property type="protein sequence ID" value="EMP37670.1"/>
    <property type="molecule type" value="Genomic_DNA"/>
</dbReference>
<dbReference type="PANTHER" id="PTHR47595:SF1">
    <property type="entry name" value="MYB_SANT-LIKE DNA-BINDING DOMAIN-CONTAINING PROTEIN"/>
    <property type="match status" value="1"/>
</dbReference>
<feature type="region of interest" description="Disordered" evidence="1">
    <location>
        <begin position="127"/>
        <end position="150"/>
    </location>
</feature>
<protein>
    <submittedName>
        <fullName evidence="3">Semaphorin-5A</fullName>
    </submittedName>
</protein>
<dbReference type="PANTHER" id="PTHR47595">
    <property type="entry name" value="HEAT SHOCK 70 KDA PROTEIN 14"/>
    <property type="match status" value="1"/>
</dbReference>
<dbReference type="AlphaFoldDB" id="M7BPM9"/>
<evidence type="ECO:0000256" key="1">
    <source>
        <dbReference type="SAM" id="MobiDB-lite"/>
    </source>
</evidence>
<organism evidence="3 4">
    <name type="scientific">Chelonia mydas</name>
    <name type="common">Green sea-turtle</name>
    <name type="synonym">Chelonia agassizi</name>
    <dbReference type="NCBI Taxonomy" id="8469"/>
    <lineage>
        <taxon>Eukaryota</taxon>
        <taxon>Metazoa</taxon>
        <taxon>Chordata</taxon>
        <taxon>Craniata</taxon>
        <taxon>Vertebrata</taxon>
        <taxon>Euteleostomi</taxon>
        <taxon>Archelosauria</taxon>
        <taxon>Testudinata</taxon>
        <taxon>Testudines</taxon>
        <taxon>Cryptodira</taxon>
        <taxon>Durocryptodira</taxon>
        <taxon>Americhelydia</taxon>
        <taxon>Chelonioidea</taxon>
        <taxon>Cheloniidae</taxon>
        <taxon>Chelonia</taxon>
    </lineage>
</organism>
<evidence type="ECO:0000259" key="2">
    <source>
        <dbReference type="Pfam" id="PF13837"/>
    </source>
</evidence>
<dbReference type="InterPro" id="IPR044822">
    <property type="entry name" value="Myb_DNA-bind_4"/>
</dbReference>
<dbReference type="STRING" id="8469.M7BPM9"/>
<proteinExistence type="predicted"/>
<dbReference type="Pfam" id="PF13837">
    <property type="entry name" value="Myb_DNA-bind_4"/>
    <property type="match status" value="1"/>
</dbReference>
<dbReference type="Proteomes" id="UP000031443">
    <property type="component" value="Unassembled WGS sequence"/>
</dbReference>
<dbReference type="Gene3D" id="1.10.287.3160">
    <property type="match status" value="1"/>
</dbReference>
<feature type="domain" description="Myb/SANT-like DNA-binding" evidence="2">
    <location>
        <begin position="324"/>
        <end position="389"/>
    </location>
</feature>
<feature type="region of interest" description="Disordered" evidence="1">
    <location>
        <begin position="273"/>
        <end position="302"/>
    </location>
</feature>
<dbReference type="Gene3D" id="1.10.10.60">
    <property type="entry name" value="Homeodomain-like"/>
    <property type="match status" value="1"/>
</dbReference>
<name>M7BPM9_CHEMY</name>
<gene>
    <name evidence="3" type="ORF">UY3_05130</name>
</gene>
<sequence length="779" mass="86026">MCTQRAGEGDNQQGPASVCFMKGKQLHNARRTEMLEFLTAQLGKNLNSDVYSGSGGGEIVIMYDLQVEKQMAVKGDQIVPWLCVFRAENAVDFSQLTFDPGQKELIAGARSSGALEQLQAPSSRLNIAPLPEVPEPSPLPPDTTPANQPPDDAMEGCALVQGKRGKRKARALPHLSEAEAPWKTRKGGTDAEPSALPTMDHRAALRALPGNNRETITPPPHELRGMLRKFLEDVRGSRNKVQLALQRWGDFSQIIRATRALMGEAVLFDSFNGDGGNTEAGFGDEEDDDDDDDEVVDSSQQATTPAVLFDSFNGDGGNTEAGLRSKRRNAKTFQKICKAMMDRGFSRDATQCRMTLKELRQAYQKTKESNGCSRTETQTCRFYAELHAILGGAATTTPPLPGDSDDAVLSTMPEDFADREDEKEEDEVEESRQHTILPDSQDLFITLNEIPSQPHQAGEGTSVISAVNEKEQQGQQASAPKAKEAKRLDLLGRKVYSSGGLQLRIANQQEILNRHNFNSWMAVSKFKDCLPKNSHSEFAALIEEGKAVAKTSLQASLDSANSAARTIALRVVMRHSAWLQASGLRPEVQNTLQDVPFEASGLFKEQTQSRLHDLKDSGATLKSLGMHTLATQTTPSGFSLHSGDSITPIPDRSRITGGAEITGIDSRITHLTKARINSSLETITGFEGVLEDSVPTQYPDPAPWFLNRLSHFYRAWSRITLDRWVLCTVQVGYSLQFSFFPPPLPPSPSLFRDPLTSNFLCRRFVRSSRQEWWRRFHRS</sequence>
<evidence type="ECO:0000313" key="4">
    <source>
        <dbReference type="Proteomes" id="UP000031443"/>
    </source>
</evidence>
<accession>M7BPM9</accession>
<feature type="compositionally biased region" description="Pro residues" evidence="1">
    <location>
        <begin position="131"/>
        <end position="143"/>
    </location>
</feature>
<feature type="compositionally biased region" description="Acidic residues" evidence="1">
    <location>
        <begin position="282"/>
        <end position="296"/>
    </location>
</feature>